<dbReference type="EMBL" id="AY070876">
    <property type="protein sequence ID" value="AAL48498.1"/>
    <property type="molecule type" value="mRNA"/>
</dbReference>
<dbReference type="AGR" id="FB:FBgn0029903"/>
<dbReference type="GO" id="GO:0051015">
    <property type="term" value="F:actin filament binding"/>
    <property type="evidence" value="ECO:0000314"/>
    <property type="project" value="FlyBase"/>
</dbReference>
<evidence type="ECO:0000313" key="2">
    <source>
        <dbReference type="EMBL" id="AAL48498.1"/>
    </source>
</evidence>
<evidence type="ECO:0000313" key="3">
    <source>
        <dbReference type="FlyBase" id="FBgn0029903"/>
    </source>
</evidence>
<dbReference type="HOGENOM" id="CLU_006604_0_0_1"/>
<dbReference type="GO" id="GO:0007411">
    <property type="term" value="P:axon guidance"/>
    <property type="evidence" value="ECO:0000315"/>
    <property type="project" value="FlyBase"/>
</dbReference>
<dbReference type="ExpressionAtlas" id="Q8SZI2">
    <property type="expression patterns" value="baseline and differential"/>
</dbReference>
<dbReference type="GO" id="GO:0030036">
    <property type="term" value="P:actin cytoskeleton organization"/>
    <property type="evidence" value="ECO:0000314"/>
    <property type="project" value="FlyBase"/>
</dbReference>
<dbReference type="GO" id="GO:0031594">
    <property type="term" value="C:neuromuscular junction"/>
    <property type="evidence" value="ECO:0000314"/>
    <property type="project" value="FlyBase"/>
</dbReference>
<dbReference type="GO" id="GO:0030426">
    <property type="term" value="C:growth cone"/>
    <property type="evidence" value="ECO:0000314"/>
    <property type="project" value="FlyBase"/>
</dbReference>
<dbReference type="AlphaFoldDB" id="Q8SZI2"/>
<accession>Q8SZI2</accession>
<name>Q8SZI2_DROME</name>
<organism evidence="2">
    <name type="scientific">Drosophila melanogaster</name>
    <name type="common">Fruit fly</name>
    <dbReference type="NCBI Taxonomy" id="7227"/>
    <lineage>
        <taxon>Eukaryota</taxon>
        <taxon>Metazoa</taxon>
        <taxon>Ecdysozoa</taxon>
        <taxon>Arthropoda</taxon>
        <taxon>Hexapoda</taxon>
        <taxon>Insecta</taxon>
        <taxon>Pterygota</taxon>
        <taxon>Neoptera</taxon>
        <taxon>Endopterygota</taxon>
        <taxon>Diptera</taxon>
        <taxon>Brachycera</taxon>
        <taxon>Muscomorpha</taxon>
        <taxon>Ephydroidea</taxon>
        <taxon>Drosophilidae</taxon>
        <taxon>Drosophila</taxon>
        <taxon>Sophophora</taxon>
    </lineage>
</organism>
<dbReference type="Bgee" id="FBgn0029903">
    <property type="expression patterns" value="Expressed in adult differentiating enterocyte in digestive tract and 269 other cell types or tissues"/>
</dbReference>
<feature type="compositionally biased region" description="Polar residues" evidence="1">
    <location>
        <begin position="1"/>
        <end position="11"/>
    </location>
</feature>
<dbReference type="FlyBase" id="FBgn0029903">
    <property type="gene designation" value="pod1"/>
</dbReference>
<dbReference type="PeptideAtlas" id="Q8SZI2"/>
<dbReference type="GO" id="GO:0005886">
    <property type="term" value="C:plasma membrane"/>
    <property type="evidence" value="ECO:0007669"/>
    <property type="project" value="GOC"/>
</dbReference>
<dbReference type="GO" id="GO:0008017">
    <property type="term" value="F:microtubule binding"/>
    <property type="evidence" value="ECO:0000314"/>
    <property type="project" value="FlyBase"/>
</dbReference>
<dbReference type="GO" id="GO:0030674">
    <property type="term" value="F:protein-macromolecule adaptor activity"/>
    <property type="evidence" value="ECO:0000314"/>
    <property type="project" value="FlyBase"/>
</dbReference>
<protein>
    <submittedName>
        <fullName evidence="2">LD08951p</fullName>
    </submittedName>
</protein>
<reference evidence="2" key="1">
    <citation type="submission" date="2001-12" db="EMBL/GenBank/DDBJ databases">
        <authorList>
            <person name="Stapleton M."/>
            <person name="Brokstein P."/>
            <person name="Hong L."/>
            <person name="Agbayani A."/>
            <person name="Carlson J."/>
            <person name="Champe M."/>
            <person name="Chavez C."/>
            <person name="Dorsett V."/>
            <person name="Dresnek D."/>
            <person name="Farfan D."/>
            <person name="Frise E."/>
            <person name="George R."/>
            <person name="Gonzalez M."/>
            <person name="Guarin H."/>
            <person name="Kronmiller B."/>
            <person name="Li P."/>
            <person name="Liao G."/>
            <person name="Miranda A."/>
            <person name="Mungall C.J."/>
            <person name="Nunoo J."/>
            <person name="Pacleb J."/>
            <person name="Paragas V."/>
            <person name="Park S."/>
            <person name="Patel S."/>
            <person name="Phouanenavong S."/>
            <person name="Wan K."/>
            <person name="Yu C."/>
            <person name="Lewis S.E."/>
            <person name="Rubin G.M."/>
            <person name="Celniker S."/>
        </authorList>
    </citation>
    <scope>NUCLEOTIDE SEQUENCE</scope>
    <source>
        <strain evidence="2">Berkeley</strain>
    </source>
</reference>
<dbReference type="VEuPathDB" id="VectorBase:FBgn0029903"/>
<evidence type="ECO:0000256" key="1">
    <source>
        <dbReference type="SAM" id="MobiDB-lite"/>
    </source>
</evidence>
<feature type="region of interest" description="Disordered" evidence="1">
    <location>
        <begin position="1"/>
        <end position="34"/>
    </location>
</feature>
<gene>
    <name evidence="3" type="primary">pod1</name>
    <name evidence="3" type="ORF">CG4532</name>
</gene>
<proteinExistence type="evidence at transcript level"/>
<dbReference type="GO" id="GO:0097113">
    <property type="term" value="P:AMPA glutamate receptor clustering"/>
    <property type="evidence" value="ECO:0000315"/>
    <property type="project" value="FlyBase"/>
</dbReference>
<sequence length="67" mass="7782">METLSSIQQVPAQPVKKPDHPQFGGQKSEYEINKQQEIQKSVSARMEFTTKLEQDDMEGVDENEWQE</sequence>
<dbReference type="OrthoDB" id="1850764at2759"/>